<feature type="transmembrane region" description="Helical" evidence="1">
    <location>
        <begin position="235"/>
        <end position="255"/>
    </location>
</feature>
<feature type="transmembrane region" description="Helical" evidence="1">
    <location>
        <begin position="102"/>
        <end position="124"/>
    </location>
</feature>
<dbReference type="Proteomes" id="UP000503162">
    <property type="component" value="Chromosome"/>
</dbReference>
<reference evidence="3 4" key="1">
    <citation type="submission" date="2020-03" db="EMBL/GenBank/DDBJ databases">
        <title>Hydrogenophaga sp. nov. isolated from cyanobacterial mat.</title>
        <authorList>
            <person name="Thorat V."/>
            <person name="Kirdat K."/>
            <person name="Tiwarekar B."/>
            <person name="Costa E.D."/>
            <person name="Yadav A."/>
        </authorList>
    </citation>
    <scope>NUCLEOTIDE SEQUENCE [LARGE SCALE GENOMIC DNA]</scope>
    <source>
        <strain evidence="3 4">BA0156</strain>
    </source>
</reference>
<feature type="transmembrane region" description="Helical" evidence="1">
    <location>
        <begin position="75"/>
        <end position="95"/>
    </location>
</feature>
<keyword evidence="1" id="KW-1133">Transmembrane helix</keyword>
<dbReference type="Pfam" id="PF00892">
    <property type="entry name" value="EamA"/>
    <property type="match status" value="1"/>
</dbReference>
<accession>A0A6G8IJP0</accession>
<dbReference type="AlphaFoldDB" id="A0A6G8IJP0"/>
<sequence length="308" mass="32344">MNALPEWVWIAAVLVAALTQTIRNTAQRSLADSAGPVGASLARFLYGLPFALLCALAVQASFGARNPLPDVNGMFWLWLVVGAIAHALGSVCLMSAMRSGSFVVAVALSKTEVVQIAVFATIILAEAPNAYSAAGMVFALLGALLLSTRGKGHHAAAASRRQILLSTFYGVATGACYALAAVGYRAAGLELTNLGHSAILVACWCVLLAQGVQVGTLGLWMLARERASVLAIFTDWRLSLAAGFAGTAASVGWYIGYVLRPAADVRVLGMVEVVFSYLVSRHLLGERPRLRENIAITLVVIGAIFACL</sequence>
<organism evidence="3 4">
    <name type="scientific">Hydrogenophaga crocea</name>
    <dbReference type="NCBI Taxonomy" id="2716225"/>
    <lineage>
        <taxon>Bacteria</taxon>
        <taxon>Pseudomonadati</taxon>
        <taxon>Pseudomonadota</taxon>
        <taxon>Betaproteobacteria</taxon>
        <taxon>Burkholderiales</taxon>
        <taxon>Comamonadaceae</taxon>
        <taxon>Hydrogenophaga</taxon>
    </lineage>
</organism>
<keyword evidence="4" id="KW-1185">Reference proteome</keyword>
<keyword evidence="1" id="KW-0812">Transmembrane</keyword>
<feature type="transmembrane region" description="Helical" evidence="1">
    <location>
        <begin position="44"/>
        <end position="63"/>
    </location>
</feature>
<keyword evidence="1" id="KW-0472">Membrane</keyword>
<evidence type="ECO:0000256" key="1">
    <source>
        <dbReference type="SAM" id="Phobius"/>
    </source>
</evidence>
<proteinExistence type="predicted"/>
<name>A0A6G8IJP0_9BURK</name>
<evidence type="ECO:0000259" key="2">
    <source>
        <dbReference type="Pfam" id="PF00892"/>
    </source>
</evidence>
<dbReference type="SUPFAM" id="SSF103481">
    <property type="entry name" value="Multidrug resistance efflux transporter EmrE"/>
    <property type="match status" value="2"/>
</dbReference>
<feature type="transmembrane region" description="Helical" evidence="1">
    <location>
        <begin position="6"/>
        <end position="23"/>
    </location>
</feature>
<dbReference type="InterPro" id="IPR037185">
    <property type="entry name" value="EmrE-like"/>
</dbReference>
<dbReference type="EMBL" id="CP049989">
    <property type="protein sequence ID" value="QIM53200.1"/>
    <property type="molecule type" value="Genomic_DNA"/>
</dbReference>
<dbReference type="PANTHER" id="PTHR22911">
    <property type="entry name" value="ACYL-MALONYL CONDENSING ENZYME-RELATED"/>
    <property type="match status" value="1"/>
</dbReference>
<gene>
    <name evidence="3" type="ORF">G9Q37_14085</name>
</gene>
<dbReference type="PANTHER" id="PTHR22911:SF137">
    <property type="entry name" value="SOLUTE CARRIER FAMILY 35 MEMBER G2-RELATED"/>
    <property type="match status" value="1"/>
</dbReference>
<protein>
    <submittedName>
        <fullName evidence="3">DMT family transporter</fullName>
    </submittedName>
</protein>
<feature type="transmembrane region" description="Helical" evidence="1">
    <location>
        <begin position="130"/>
        <end position="147"/>
    </location>
</feature>
<dbReference type="KEGG" id="hcz:G9Q37_14085"/>
<dbReference type="InterPro" id="IPR000620">
    <property type="entry name" value="EamA_dom"/>
</dbReference>
<dbReference type="RefSeq" id="WP_166228039.1">
    <property type="nucleotide sequence ID" value="NZ_CP049989.1"/>
</dbReference>
<feature type="transmembrane region" description="Helical" evidence="1">
    <location>
        <begin position="199"/>
        <end position="223"/>
    </location>
</feature>
<evidence type="ECO:0000313" key="3">
    <source>
        <dbReference type="EMBL" id="QIM53200.1"/>
    </source>
</evidence>
<evidence type="ECO:0000313" key="4">
    <source>
        <dbReference type="Proteomes" id="UP000503162"/>
    </source>
</evidence>
<feature type="transmembrane region" description="Helical" evidence="1">
    <location>
        <begin position="168"/>
        <end position="187"/>
    </location>
</feature>
<feature type="domain" description="EamA" evidence="2">
    <location>
        <begin position="8"/>
        <end position="147"/>
    </location>
</feature>
<dbReference type="GO" id="GO:0016020">
    <property type="term" value="C:membrane"/>
    <property type="evidence" value="ECO:0007669"/>
    <property type="project" value="InterPro"/>
</dbReference>